<organism evidence="2">
    <name type="scientific">Oryza meridionalis</name>
    <dbReference type="NCBI Taxonomy" id="40149"/>
    <lineage>
        <taxon>Eukaryota</taxon>
        <taxon>Viridiplantae</taxon>
        <taxon>Streptophyta</taxon>
        <taxon>Embryophyta</taxon>
        <taxon>Tracheophyta</taxon>
        <taxon>Spermatophyta</taxon>
        <taxon>Magnoliopsida</taxon>
        <taxon>Liliopsida</taxon>
        <taxon>Poales</taxon>
        <taxon>Poaceae</taxon>
        <taxon>BOP clade</taxon>
        <taxon>Oryzoideae</taxon>
        <taxon>Oryzeae</taxon>
        <taxon>Oryzinae</taxon>
        <taxon>Oryza</taxon>
    </lineage>
</organism>
<protein>
    <submittedName>
        <fullName evidence="2">Uncharacterized protein</fullName>
    </submittedName>
</protein>
<accession>A0A0E0F3T4</accession>
<sequence length="116" mass="12490">MTRPREVEEVVEAEVTKDGTEVKAKERASVAMVMVATAASTSDTVEEEVWLEPEPVPKEAHVQSRCRGGPQRARGARVSPKHAAKTYEGGASAAVLMVDKAKAKPSDNKPCNYKPS</sequence>
<dbReference type="Proteomes" id="UP000008021">
    <property type="component" value="Chromosome 11"/>
</dbReference>
<keyword evidence="3" id="KW-1185">Reference proteome</keyword>
<dbReference type="HOGENOM" id="CLU_2100796_0_0_1"/>
<dbReference type="EnsemblPlants" id="OMERI11G06060.1">
    <property type="protein sequence ID" value="OMERI11G06060.1"/>
    <property type="gene ID" value="OMERI11G06060"/>
</dbReference>
<evidence type="ECO:0000313" key="2">
    <source>
        <dbReference type="EnsemblPlants" id="OMERI11G06060.1"/>
    </source>
</evidence>
<reference evidence="2" key="1">
    <citation type="submission" date="2015-04" db="UniProtKB">
        <authorList>
            <consortium name="EnsemblPlants"/>
        </authorList>
    </citation>
    <scope>IDENTIFICATION</scope>
</reference>
<dbReference type="AlphaFoldDB" id="A0A0E0F3T4"/>
<evidence type="ECO:0000313" key="3">
    <source>
        <dbReference type="Proteomes" id="UP000008021"/>
    </source>
</evidence>
<proteinExistence type="predicted"/>
<name>A0A0E0F3T4_9ORYZ</name>
<evidence type="ECO:0000256" key="1">
    <source>
        <dbReference type="SAM" id="MobiDB-lite"/>
    </source>
</evidence>
<feature type="region of interest" description="Disordered" evidence="1">
    <location>
        <begin position="56"/>
        <end position="85"/>
    </location>
</feature>
<reference evidence="2" key="2">
    <citation type="submission" date="2018-05" db="EMBL/GenBank/DDBJ databases">
        <title>OmerRS3 (Oryza meridionalis Reference Sequence Version 3).</title>
        <authorList>
            <person name="Zhang J."/>
            <person name="Kudrna D."/>
            <person name="Lee S."/>
            <person name="Talag J."/>
            <person name="Welchert J."/>
            <person name="Wing R.A."/>
        </authorList>
    </citation>
    <scope>NUCLEOTIDE SEQUENCE [LARGE SCALE GENOMIC DNA]</scope>
    <source>
        <strain evidence="2">cv. OR44</strain>
    </source>
</reference>
<dbReference type="Gramene" id="OMERI11G06060.1">
    <property type="protein sequence ID" value="OMERI11G06060.1"/>
    <property type="gene ID" value="OMERI11G06060"/>
</dbReference>